<feature type="compositionally biased region" description="Basic residues" evidence="1">
    <location>
        <begin position="100"/>
        <end position="111"/>
    </location>
</feature>
<comment type="caution">
    <text evidence="2">The sequence shown here is derived from an EMBL/GenBank/DDBJ whole genome shotgun (WGS) entry which is preliminary data.</text>
</comment>
<dbReference type="Proteomes" id="UP000652761">
    <property type="component" value="Unassembled WGS sequence"/>
</dbReference>
<name>A0A843UM29_COLES</name>
<evidence type="ECO:0000313" key="2">
    <source>
        <dbReference type="EMBL" id="MQL83397.1"/>
    </source>
</evidence>
<organism evidence="2 3">
    <name type="scientific">Colocasia esculenta</name>
    <name type="common">Wild taro</name>
    <name type="synonym">Arum esculentum</name>
    <dbReference type="NCBI Taxonomy" id="4460"/>
    <lineage>
        <taxon>Eukaryota</taxon>
        <taxon>Viridiplantae</taxon>
        <taxon>Streptophyta</taxon>
        <taxon>Embryophyta</taxon>
        <taxon>Tracheophyta</taxon>
        <taxon>Spermatophyta</taxon>
        <taxon>Magnoliopsida</taxon>
        <taxon>Liliopsida</taxon>
        <taxon>Araceae</taxon>
        <taxon>Aroideae</taxon>
        <taxon>Colocasieae</taxon>
        <taxon>Colocasia</taxon>
    </lineage>
</organism>
<dbReference type="EMBL" id="NMUH01000693">
    <property type="protein sequence ID" value="MQL83397.1"/>
    <property type="molecule type" value="Genomic_DNA"/>
</dbReference>
<protein>
    <submittedName>
        <fullName evidence="2">Uncharacterized protein</fullName>
    </submittedName>
</protein>
<gene>
    <name evidence="2" type="ORF">Taro_015897</name>
</gene>
<accession>A0A843UM29</accession>
<feature type="region of interest" description="Disordered" evidence="1">
    <location>
        <begin position="53"/>
        <end position="126"/>
    </location>
</feature>
<evidence type="ECO:0000256" key="1">
    <source>
        <dbReference type="SAM" id="MobiDB-lite"/>
    </source>
</evidence>
<dbReference type="AlphaFoldDB" id="A0A843UM29"/>
<keyword evidence="3" id="KW-1185">Reference proteome</keyword>
<evidence type="ECO:0000313" key="3">
    <source>
        <dbReference type="Proteomes" id="UP000652761"/>
    </source>
</evidence>
<proteinExistence type="predicted"/>
<sequence>MQDQGSYRDSTDYGNRGRIQHSYVPNTPMGKDNKDQAHLLTCTTMLLLRRRASEGMQVTRSKDTKPPPHRNLLRLPAVQGNRGKKLAAAEEDAAFVRDPQKRRKGGKRRGAMRGSPRLRTDPGKWPSTPFSVFRRFSRNTRPPATCFLMVRTFSALNA</sequence>
<feature type="region of interest" description="Disordered" evidence="1">
    <location>
        <begin position="1"/>
        <end position="34"/>
    </location>
</feature>
<reference evidence="2" key="1">
    <citation type="submission" date="2017-07" db="EMBL/GenBank/DDBJ databases">
        <title>Taro Niue Genome Assembly and Annotation.</title>
        <authorList>
            <person name="Atibalentja N."/>
            <person name="Keating K."/>
            <person name="Fields C.J."/>
        </authorList>
    </citation>
    <scope>NUCLEOTIDE SEQUENCE</scope>
    <source>
        <strain evidence="2">Niue_2</strain>
        <tissue evidence="2">Leaf</tissue>
    </source>
</reference>